<keyword evidence="2 6" id="KW-0812">Transmembrane</keyword>
<dbReference type="RefSeq" id="WP_018081404.1">
    <property type="nucleotide sequence ID" value="NZ_AQWM01000005.1"/>
</dbReference>
<dbReference type="EMBL" id="AWGB01000005">
    <property type="protein sequence ID" value="ESQ94101.1"/>
    <property type="molecule type" value="Genomic_DNA"/>
</dbReference>
<dbReference type="Proteomes" id="UP000017837">
    <property type="component" value="Unassembled WGS sequence"/>
</dbReference>
<accession>V4Q0H1</accession>
<evidence type="ECO:0000256" key="5">
    <source>
        <dbReference type="SAM" id="MobiDB-lite"/>
    </source>
</evidence>
<keyword evidence="3 6" id="KW-1133">Transmembrane helix</keyword>
<evidence type="ECO:0000259" key="7">
    <source>
        <dbReference type="Pfam" id="PF07219"/>
    </source>
</evidence>
<dbReference type="InterPro" id="IPR011990">
    <property type="entry name" value="TPR-like_helical_dom_sf"/>
</dbReference>
<evidence type="ECO:0000313" key="8">
    <source>
        <dbReference type="EMBL" id="ESQ94101.1"/>
    </source>
</evidence>
<evidence type="ECO:0000256" key="2">
    <source>
        <dbReference type="ARBA" id="ARBA00022692"/>
    </source>
</evidence>
<evidence type="ECO:0000256" key="3">
    <source>
        <dbReference type="ARBA" id="ARBA00022989"/>
    </source>
</evidence>
<dbReference type="OrthoDB" id="9798343at2"/>
<feature type="transmembrane region" description="Helical" evidence="6">
    <location>
        <begin position="41"/>
        <end position="66"/>
    </location>
</feature>
<keyword evidence="4 6" id="KW-0472">Membrane</keyword>
<evidence type="ECO:0000256" key="4">
    <source>
        <dbReference type="ARBA" id="ARBA00023136"/>
    </source>
</evidence>
<dbReference type="Gene3D" id="1.25.40.10">
    <property type="entry name" value="Tetratricopeptide repeat domain"/>
    <property type="match status" value="1"/>
</dbReference>
<reference evidence="8 9" key="1">
    <citation type="journal article" date="2014" name="Nature">
        <title>Sequential evolution of bacterial morphology by co-option of a developmental regulator.</title>
        <authorList>
            <person name="Jiang C."/>
            <person name="Brown P.J."/>
            <person name="Ducret A."/>
            <person name="Brun Y.V."/>
        </authorList>
    </citation>
    <scope>NUCLEOTIDE SEQUENCE [LARGE SCALE GENOMIC DNA]</scope>
    <source>
        <strain evidence="8 9">DSM 16100</strain>
    </source>
</reference>
<evidence type="ECO:0000313" key="9">
    <source>
        <dbReference type="Proteomes" id="UP000017837"/>
    </source>
</evidence>
<comment type="caution">
    <text evidence="8">The sequence shown here is derived from an EMBL/GenBank/DDBJ whole genome shotgun (WGS) entry which is preliminary data.</text>
</comment>
<feature type="compositionally biased region" description="Basic residues" evidence="5">
    <location>
        <begin position="505"/>
        <end position="516"/>
    </location>
</feature>
<dbReference type="eggNOG" id="COG3898">
    <property type="taxonomic scope" value="Bacteria"/>
</dbReference>
<organism evidence="8 9">
    <name type="scientific">Asticcacaulis benevestitus DSM 16100 = ATCC BAA-896</name>
    <dbReference type="NCBI Taxonomy" id="1121022"/>
    <lineage>
        <taxon>Bacteria</taxon>
        <taxon>Pseudomonadati</taxon>
        <taxon>Pseudomonadota</taxon>
        <taxon>Alphaproteobacteria</taxon>
        <taxon>Caulobacterales</taxon>
        <taxon>Caulobacteraceae</taxon>
        <taxon>Asticcacaulis</taxon>
    </lineage>
</organism>
<evidence type="ECO:0000256" key="6">
    <source>
        <dbReference type="SAM" id="Phobius"/>
    </source>
</evidence>
<protein>
    <recommendedName>
        <fullName evidence="7">HemY N-terminal domain-containing protein</fullName>
    </recommendedName>
</protein>
<dbReference type="PATRIC" id="fig|1121022.4.peg.625"/>
<dbReference type="Pfam" id="PF07219">
    <property type="entry name" value="HemY_N"/>
    <property type="match status" value="1"/>
</dbReference>
<dbReference type="AlphaFoldDB" id="V4Q0H1"/>
<dbReference type="GO" id="GO:0016020">
    <property type="term" value="C:membrane"/>
    <property type="evidence" value="ECO:0007669"/>
    <property type="project" value="UniProtKB-SubCell"/>
</dbReference>
<feature type="domain" description="HemY N-terminal" evidence="7">
    <location>
        <begin position="26"/>
        <end position="132"/>
    </location>
</feature>
<dbReference type="InterPro" id="IPR010817">
    <property type="entry name" value="HemY_N"/>
</dbReference>
<comment type="subcellular location">
    <subcellularLocation>
        <location evidence="1">Membrane</location>
    </subcellularLocation>
</comment>
<dbReference type="STRING" id="1121022.GCA_000376105_01737"/>
<dbReference type="SUPFAM" id="SSF48452">
    <property type="entry name" value="TPR-like"/>
    <property type="match status" value="1"/>
</dbReference>
<evidence type="ECO:0000256" key="1">
    <source>
        <dbReference type="ARBA" id="ARBA00004370"/>
    </source>
</evidence>
<gene>
    <name evidence="8" type="ORF">ABENE_03150</name>
</gene>
<feature type="region of interest" description="Disordered" evidence="5">
    <location>
        <begin position="496"/>
        <end position="516"/>
    </location>
</feature>
<name>V4Q0H1_9CAUL</name>
<sequence>MIRSFLILLGITTLVALTIAGISDAGTASLNWLSYRVDTSAAAAVIIIGVLAFCAVTFWNVALWLSRSPQRAERARAATRRKQGDETLTRGFLSVASGDGNEARRHAAKALDLCDNIVLVRILSAMAAEEAGDDVATKTAYSAMLNVPELKLAGLKGLMQLAKSQGEKAEAVKLATEAYNQPRPTMWAFETLFEARLEAGEWAEALDLIESALNRKLISPIFSERAKASLMAASAARLEASEDATVRDQALDYAQRAAKLQPGFTPAALIAARLLTRAKKLGRAEDVLEAAWGAHPHPAIWLTYRDLVSSETPKERARRLIGLVDRNPKHRESRILQLERALLNAARPEITAAIAALAEDATEDKLTKRIAGLMARGAQALADMDSARTWVAQAAMAKGEPEWSDIDAEGKAFAYSASDWSDLILTYARNATLAHPRYERGEKGLAEVPDMASRYVPSMPFIRAAQKPAVGKVNPVPQPDDPGGFDAAISGQDLDVIEAAPGKPVRTRKAAPKARK</sequence>
<proteinExistence type="predicted"/>
<keyword evidence="9" id="KW-1185">Reference proteome</keyword>